<evidence type="ECO:0000256" key="4">
    <source>
        <dbReference type="ARBA" id="ARBA00022801"/>
    </source>
</evidence>
<feature type="region of interest" description="Disordered" evidence="5">
    <location>
        <begin position="403"/>
        <end position="428"/>
    </location>
</feature>
<evidence type="ECO:0000256" key="2">
    <source>
        <dbReference type="ARBA" id="ARBA00022723"/>
    </source>
</evidence>
<evidence type="ECO:0000256" key="1">
    <source>
        <dbReference type="ARBA" id="ARBA00022670"/>
    </source>
</evidence>
<feature type="non-terminal residue" evidence="7">
    <location>
        <position position="1"/>
    </location>
</feature>
<dbReference type="Pfam" id="PF13976">
    <property type="entry name" value="gag_pre-integrs"/>
    <property type="match status" value="1"/>
</dbReference>
<dbReference type="InterPro" id="IPR036397">
    <property type="entry name" value="RNaseH_sf"/>
</dbReference>
<dbReference type="Gene3D" id="3.30.420.10">
    <property type="entry name" value="Ribonuclease H-like superfamily/Ribonuclease H"/>
    <property type="match status" value="1"/>
</dbReference>
<dbReference type="PROSITE" id="PS50994">
    <property type="entry name" value="INTEGRASE"/>
    <property type="match status" value="1"/>
</dbReference>
<dbReference type="PANTHER" id="PTHR42648:SF22">
    <property type="entry name" value="REVERSE TRANSCRIPTASE TY1_COPIA-TYPE DOMAIN-CONTAINING PROTEIN"/>
    <property type="match status" value="1"/>
</dbReference>
<evidence type="ECO:0000313" key="7">
    <source>
        <dbReference type="EMBL" id="KAJ9180876.1"/>
    </source>
</evidence>
<keyword evidence="8" id="KW-1185">Reference proteome</keyword>
<dbReference type="Pfam" id="PF00665">
    <property type="entry name" value="rve"/>
    <property type="match status" value="1"/>
</dbReference>
<protein>
    <recommendedName>
        <fullName evidence="6">Integrase catalytic domain-containing protein</fullName>
    </recommendedName>
</protein>
<dbReference type="Pfam" id="PF22936">
    <property type="entry name" value="Pol_BBD"/>
    <property type="match status" value="1"/>
</dbReference>
<evidence type="ECO:0000313" key="8">
    <source>
        <dbReference type="Proteomes" id="UP001174677"/>
    </source>
</evidence>
<dbReference type="SUPFAM" id="SSF56672">
    <property type="entry name" value="DNA/RNA polymerases"/>
    <property type="match status" value="1"/>
</dbReference>
<dbReference type="InterPro" id="IPR012337">
    <property type="entry name" value="RNaseH-like_sf"/>
</dbReference>
<dbReference type="InterPro" id="IPR039537">
    <property type="entry name" value="Retrotran_Ty1/copia-like"/>
</dbReference>
<dbReference type="SUPFAM" id="SSF53098">
    <property type="entry name" value="Ribonuclease H-like"/>
    <property type="match status" value="1"/>
</dbReference>
<gene>
    <name evidence="7" type="ORF">P3X46_009068</name>
</gene>
<reference evidence="7" key="1">
    <citation type="journal article" date="2023" name="Plant Biotechnol. J.">
        <title>Chromosome-level wild Hevea brasiliensis genome provides new tools for genomic-assisted breeding and valuable loci to elevate rubber yield.</title>
        <authorList>
            <person name="Cheng H."/>
            <person name="Song X."/>
            <person name="Hu Y."/>
            <person name="Wu T."/>
            <person name="Yang Q."/>
            <person name="An Z."/>
            <person name="Feng S."/>
            <person name="Deng Z."/>
            <person name="Wu W."/>
            <person name="Zeng X."/>
            <person name="Tu M."/>
            <person name="Wang X."/>
            <person name="Huang H."/>
        </authorList>
    </citation>
    <scope>NUCLEOTIDE SEQUENCE</scope>
    <source>
        <strain evidence="7">MT/VB/25A 57/8</strain>
    </source>
</reference>
<dbReference type="PANTHER" id="PTHR42648">
    <property type="entry name" value="TRANSPOSASE, PUTATIVE-RELATED"/>
    <property type="match status" value="1"/>
</dbReference>
<evidence type="ECO:0000259" key="6">
    <source>
        <dbReference type="PROSITE" id="PS50994"/>
    </source>
</evidence>
<evidence type="ECO:0000256" key="5">
    <source>
        <dbReference type="SAM" id="MobiDB-lite"/>
    </source>
</evidence>
<accession>A0ABQ9MP58</accession>
<dbReference type="Proteomes" id="UP001174677">
    <property type="component" value="Chromosome 5"/>
</dbReference>
<dbReference type="InterPro" id="IPR001584">
    <property type="entry name" value="Integrase_cat-core"/>
</dbReference>
<dbReference type="CDD" id="cd09272">
    <property type="entry name" value="RNase_HI_RT_Ty1"/>
    <property type="match status" value="1"/>
</dbReference>
<dbReference type="InterPro" id="IPR013103">
    <property type="entry name" value="RVT_2"/>
</dbReference>
<keyword evidence="4" id="KW-0378">Hydrolase</keyword>
<keyword evidence="3" id="KW-0064">Aspartyl protease</keyword>
<feature type="domain" description="Integrase catalytic" evidence="6">
    <location>
        <begin position="227"/>
        <end position="391"/>
    </location>
</feature>
<proteinExistence type="predicted"/>
<keyword evidence="1" id="KW-0645">Protease</keyword>
<organism evidence="7 8">
    <name type="scientific">Hevea brasiliensis</name>
    <name type="common">Para rubber tree</name>
    <name type="synonym">Siphonia brasiliensis</name>
    <dbReference type="NCBI Taxonomy" id="3981"/>
    <lineage>
        <taxon>Eukaryota</taxon>
        <taxon>Viridiplantae</taxon>
        <taxon>Streptophyta</taxon>
        <taxon>Embryophyta</taxon>
        <taxon>Tracheophyta</taxon>
        <taxon>Spermatophyta</taxon>
        <taxon>Magnoliopsida</taxon>
        <taxon>eudicotyledons</taxon>
        <taxon>Gunneridae</taxon>
        <taxon>Pentapetalae</taxon>
        <taxon>rosids</taxon>
        <taxon>fabids</taxon>
        <taxon>Malpighiales</taxon>
        <taxon>Euphorbiaceae</taxon>
        <taxon>Crotonoideae</taxon>
        <taxon>Micrandreae</taxon>
        <taxon>Hevea</taxon>
    </lineage>
</organism>
<comment type="caution">
    <text evidence="7">The sequence shown here is derived from an EMBL/GenBank/DDBJ whole genome shotgun (WGS) entry which is preliminary data.</text>
</comment>
<dbReference type="EMBL" id="JARPOI010000005">
    <property type="protein sequence ID" value="KAJ9180876.1"/>
    <property type="molecule type" value="Genomic_DNA"/>
</dbReference>
<dbReference type="InterPro" id="IPR043502">
    <property type="entry name" value="DNA/RNA_pol_sf"/>
</dbReference>
<evidence type="ECO:0000256" key="3">
    <source>
        <dbReference type="ARBA" id="ARBA00022750"/>
    </source>
</evidence>
<sequence>TPNTIHTCSFVVSLDFTSSGENPTCVPTASYDFAQFSQYQASLKPTSSPITAIAESGKSTTCLVSSSSKWVIDSGATDHMTGNSSLLSAFQSNLTSNTVTLADGSTSCVMGSGTANPTSSISFKLTRTLNCSVSFFDRCLFRDLTTAIIGRGRESGGLYILENHVPRSLVCSSTLTPLEAHCRLGHPSLSTMKKLCPQFQSLSVLECESCQFAKHHRLPSVSRVNKRASSPFELVHSDVWGPCSVTSKTGFRYFVTFVDDYSRVTWLYLMKNRSELFSIFCAFCNEIKTQFNISVRILRSNNAKEYFSAQFLSYMTQNGILHQSSCMDTPSQNGVAERKNRHLLEVTRSLLFHMKVPKHFWADAEDDLLIYTVQPMSSPLPQPVPSVSRPTRPPVVHVYSRRLEIPDSDPPPATSLGDPVPHTDHDSDLDLPIALRKGKRSCTYPISSFVSYNQLSSCSRCFVTSLDSVPIPNTVGEALSHPGWCDAMKEEMEALDANGTWELLPLPTGKKAIGCKWVFTVKVNPDGSVARLKARLVAKGYAQTYGSLYGLKQSPRAWFGRFSEAVQEFGMQKSKCDHSVFYRQSEAGLILLVVYVDDIVITGSDSAGISSLKTFLQTQFQTKDLGLLKYFLGIEVMRSKKGIFLSQRKYVLDLLIETGKFGAKPCSAPMTPTLQASRDSELAMAQSVCEVMWILQLLDETGFKTSLPAKLWCDNQAALHIASNPVFHERTKHIEIDYHFIREKIQQQIISTGHIKTGEQLGDIFTKALNGARIDYICNKLGMINIYAPT</sequence>
<dbReference type="InterPro" id="IPR054722">
    <property type="entry name" value="PolX-like_BBD"/>
</dbReference>
<dbReference type="InterPro" id="IPR025724">
    <property type="entry name" value="GAG-pre-integrase_dom"/>
</dbReference>
<dbReference type="Pfam" id="PF07727">
    <property type="entry name" value="RVT_2"/>
    <property type="match status" value="2"/>
</dbReference>
<keyword evidence="2" id="KW-0479">Metal-binding</keyword>
<name>A0ABQ9MP58_HEVBR</name>